<dbReference type="Pfam" id="PF03597">
    <property type="entry name" value="FixS"/>
    <property type="match status" value="1"/>
</dbReference>
<reference evidence="2" key="1">
    <citation type="journal article" date="2020" name="mSystems">
        <title>Genome- and Community-Level Interaction Insights into Carbon Utilization and Element Cycling Functions of Hydrothermarchaeota in Hydrothermal Sediment.</title>
        <authorList>
            <person name="Zhou Z."/>
            <person name="Liu Y."/>
            <person name="Xu W."/>
            <person name="Pan J."/>
            <person name="Luo Z.H."/>
            <person name="Li M."/>
        </authorList>
    </citation>
    <scope>NUCLEOTIDE SEQUENCE [LARGE SCALE GENOMIC DNA]</scope>
    <source>
        <strain evidence="2">HyVt-345</strain>
    </source>
</reference>
<evidence type="ECO:0000256" key="1">
    <source>
        <dbReference type="SAM" id="MobiDB-lite"/>
    </source>
</evidence>
<proteinExistence type="predicted"/>
<dbReference type="InterPro" id="IPR004714">
    <property type="entry name" value="Cyt_oxidase_maturation_cbb3"/>
</dbReference>
<sequence length="83" mass="9314">MGAIYILLAVSIAIAVLFFIAFIVSVSSGQYDDSYTPSVRMLFDNELVKPTSERKFAPAKKDKRTITNQPSKKKKEENGKQRS</sequence>
<comment type="caution">
    <text evidence="2">The sequence shown here is derived from an EMBL/GenBank/DDBJ whole genome shotgun (WGS) entry which is preliminary data.</text>
</comment>
<dbReference type="NCBIfam" id="TIGR00847">
    <property type="entry name" value="ccoS"/>
    <property type="match status" value="1"/>
</dbReference>
<dbReference type="PANTHER" id="PTHR41532:SF1">
    <property type="entry name" value="FIXS PROTEIN"/>
    <property type="match status" value="1"/>
</dbReference>
<protein>
    <submittedName>
        <fullName evidence="2">Cbb3-type cytochrome oxidase assembly protein CcoS</fullName>
    </submittedName>
</protein>
<dbReference type="PANTHER" id="PTHR41532">
    <property type="entry name" value="FIXS PROTEIN"/>
    <property type="match status" value="1"/>
</dbReference>
<dbReference type="Proteomes" id="UP000886191">
    <property type="component" value="Unassembled WGS sequence"/>
</dbReference>
<evidence type="ECO:0000313" key="2">
    <source>
        <dbReference type="EMBL" id="HEA23744.1"/>
    </source>
</evidence>
<name>A0A831QV70_9FLAO</name>
<accession>A0A831QV70</accession>
<organism evidence="2">
    <name type="scientific">Pricia antarctica</name>
    <dbReference type="NCBI Taxonomy" id="641691"/>
    <lineage>
        <taxon>Bacteria</taxon>
        <taxon>Pseudomonadati</taxon>
        <taxon>Bacteroidota</taxon>
        <taxon>Flavobacteriia</taxon>
        <taxon>Flavobacteriales</taxon>
        <taxon>Flavobacteriaceae</taxon>
        <taxon>Pricia</taxon>
    </lineage>
</organism>
<feature type="compositionally biased region" description="Basic and acidic residues" evidence="1">
    <location>
        <begin position="74"/>
        <end position="83"/>
    </location>
</feature>
<feature type="region of interest" description="Disordered" evidence="1">
    <location>
        <begin position="53"/>
        <end position="83"/>
    </location>
</feature>
<dbReference type="AlphaFoldDB" id="A0A831QV70"/>
<gene>
    <name evidence="2" type="primary">ccoS</name>
    <name evidence="2" type="ORF">ENH87_22910</name>
</gene>
<dbReference type="EMBL" id="DRGL01000084">
    <property type="protein sequence ID" value="HEA23744.1"/>
    <property type="molecule type" value="Genomic_DNA"/>
</dbReference>